<keyword evidence="2" id="KW-1185">Reference proteome</keyword>
<dbReference type="Proteomes" id="UP001054252">
    <property type="component" value="Unassembled WGS sequence"/>
</dbReference>
<reference evidence="1 2" key="1">
    <citation type="journal article" date="2021" name="Commun. Biol.">
        <title>The genome of Shorea leprosula (Dipterocarpaceae) highlights the ecological relevance of drought in aseasonal tropical rainforests.</title>
        <authorList>
            <person name="Ng K.K.S."/>
            <person name="Kobayashi M.J."/>
            <person name="Fawcett J.A."/>
            <person name="Hatakeyama M."/>
            <person name="Paape T."/>
            <person name="Ng C.H."/>
            <person name="Ang C.C."/>
            <person name="Tnah L.H."/>
            <person name="Lee C.T."/>
            <person name="Nishiyama T."/>
            <person name="Sese J."/>
            <person name="O'Brien M.J."/>
            <person name="Copetti D."/>
            <person name="Mohd Noor M.I."/>
            <person name="Ong R.C."/>
            <person name="Putra M."/>
            <person name="Sireger I.Z."/>
            <person name="Indrioko S."/>
            <person name="Kosugi Y."/>
            <person name="Izuno A."/>
            <person name="Isagi Y."/>
            <person name="Lee S.L."/>
            <person name="Shimizu K.K."/>
        </authorList>
    </citation>
    <scope>NUCLEOTIDE SEQUENCE [LARGE SCALE GENOMIC DNA]</scope>
    <source>
        <strain evidence="1">214</strain>
    </source>
</reference>
<dbReference type="AlphaFoldDB" id="A0AAV5HS03"/>
<organism evidence="1 2">
    <name type="scientific">Rubroshorea leprosula</name>
    <dbReference type="NCBI Taxonomy" id="152421"/>
    <lineage>
        <taxon>Eukaryota</taxon>
        <taxon>Viridiplantae</taxon>
        <taxon>Streptophyta</taxon>
        <taxon>Embryophyta</taxon>
        <taxon>Tracheophyta</taxon>
        <taxon>Spermatophyta</taxon>
        <taxon>Magnoliopsida</taxon>
        <taxon>eudicotyledons</taxon>
        <taxon>Gunneridae</taxon>
        <taxon>Pentapetalae</taxon>
        <taxon>rosids</taxon>
        <taxon>malvids</taxon>
        <taxon>Malvales</taxon>
        <taxon>Dipterocarpaceae</taxon>
        <taxon>Rubroshorea</taxon>
    </lineage>
</organism>
<dbReference type="EMBL" id="BPVZ01000005">
    <property type="protein sequence ID" value="GKU91598.1"/>
    <property type="molecule type" value="Genomic_DNA"/>
</dbReference>
<evidence type="ECO:0000313" key="1">
    <source>
        <dbReference type="EMBL" id="GKU91598.1"/>
    </source>
</evidence>
<gene>
    <name evidence="1" type="ORF">SLEP1_g5454</name>
</gene>
<name>A0AAV5HS03_9ROSI</name>
<sequence>MKVVLQDHCNKKFRLLGSTETSRWIVKVKAQRLT</sequence>
<accession>A0AAV5HS03</accession>
<evidence type="ECO:0000313" key="2">
    <source>
        <dbReference type="Proteomes" id="UP001054252"/>
    </source>
</evidence>
<comment type="caution">
    <text evidence="1">The sequence shown here is derived from an EMBL/GenBank/DDBJ whole genome shotgun (WGS) entry which is preliminary data.</text>
</comment>
<proteinExistence type="predicted"/>
<protein>
    <submittedName>
        <fullName evidence="1">Uncharacterized protein</fullName>
    </submittedName>
</protein>